<evidence type="ECO:0000256" key="2">
    <source>
        <dbReference type="ARBA" id="ARBA00023125"/>
    </source>
</evidence>
<keyword evidence="7" id="KW-1185">Reference proteome</keyword>
<dbReference type="Pfam" id="PF00027">
    <property type="entry name" value="cNMP_binding"/>
    <property type="match status" value="1"/>
</dbReference>
<proteinExistence type="predicted"/>
<dbReference type="RefSeq" id="WP_166954708.1">
    <property type="nucleotide sequence ID" value="NZ_JAASQI010000008.1"/>
</dbReference>
<evidence type="ECO:0000259" key="4">
    <source>
        <dbReference type="PROSITE" id="PS50042"/>
    </source>
</evidence>
<evidence type="ECO:0000313" key="6">
    <source>
        <dbReference type="EMBL" id="NIJ59413.1"/>
    </source>
</evidence>
<name>A0ABX0V494_9HYPH</name>
<evidence type="ECO:0000259" key="5">
    <source>
        <dbReference type="PROSITE" id="PS51063"/>
    </source>
</evidence>
<dbReference type="PROSITE" id="PS51063">
    <property type="entry name" value="HTH_CRP_2"/>
    <property type="match status" value="1"/>
</dbReference>
<organism evidence="6 7">
    <name type="scientific">Pseudochelatococcus lubricantis</name>
    <dbReference type="NCBI Taxonomy" id="1538102"/>
    <lineage>
        <taxon>Bacteria</taxon>
        <taxon>Pseudomonadati</taxon>
        <taxon>Pseudomonadota</taxon>
        <taxon>Alphaproteobacteria</taxon>
        <taxon>Hyphomicrobiales</taxon>
        <taxon>Chelatococcaceae</taxon>
        <taxon>Pseudochelatococcus</taxon>
    </lineage>
</organism>
<evidence type="ECO:0000256" key="1">
    <source>
        <dbReference type="ARBA" id="ARBA00023015"/>
    </source>
</evidence>
<dbReference type="InterPro" id="IPR014710">
    <property type="entry name" value="RmlC-like_jellyroll"/>
</dbReference>
<dbReference type="InterPro" id="IPR050397">
    <property type="entry name" value="Env_Response_Regulators"/>
</dbReference>
<feature type="domain" description="Cyclic nucleotide-binding" evidence="4">
    <location>
        <begin position="57"/>
        <end position="159"/>
    </location>
</feature>
<dbReference type="InterPro" id="IPR012318">
    <property type="entry name" value="HTH_CRP"/>
</dbReference>
<dbReference type="InterPro" id="IPR018490">
    <property type="entry name" value="cNMP-bd_dom_sf"/>
</dbReference>
<keyword evidence="1" id="KW-0805">Transcription regulation</keyword>
<dbReference type="Gene3D" id="2.60.120.10">
    <property type="entry name" value="Jelly Rolls"/>
    <property type="match status" value="1"/>
</dbReference>
<gene>
    <name evidence="6" type="ORF">FHS82_003268</name>
</gene>
<protein>
    <submittedName>
        <fullName evidence="6">CRP-like cAMP-binding protein</fullName>
    </submittedName>
</protein>
<dbReference type="CDD" id="cd00038">
    <property type="entry name" value="CAP_ED"/>
    <property type="match status" value="1"/>
</dbReference>
<dbReference type="PANTHER" id="PTHR24567:SF74">
    <property type="entry name" value="HTH-TYPE TRANSCRIPTIONAL REGULATOR ARCR"/>
    <property type="match status" value="1"/>
</dbReference>
<accession>A0ABX0V494</accession>
<keyword evidence="2" id="KW-0238">DNA-binding</keyword>
<reference evidence="6 7" key="1">
    <citation type="submission" date="2020-03" db="EMBL/GenBank/DDBJ databases">
        <title>Genomic Encyclopedia of Type Strains, Phase IV (KMG-IV): sequencing the most valuable type-strain genomes for metagenomic binning, comparative biology and taxonomic classification.</title>
        <authorList>
            <person name="Goeker M."/>
        </authorList>
    </citation>
    <scope>NUCLEOTIDE SEQUENCE [LARGE SCALE GENOMIC DNA]</scope>
    <source>
        <strain evidence="6 7">DSM 103870</strain>
    </source>
</reference>
<feature type="domain" description="HTH crp-type" evidence="5">
    <location>
        <begin position="191"/>
        <end position="268"/>
    </location>
</feature>
<dbReference type="SUPFAM" id="SSF51206">
    <property type="entry name" value="cAMP-binding domain-like"/>
    <property type="match status" value="1"/>
</dbReference>
<dbReference type="SUPFAM" id="SSF46785">
    <property type="entry name" value="Winged helix' DNA-binding domain"/>
    <property type="match status" value="1"/>
</dbReference>
<evidence type="ECO:0000313" key="7">
    <source>
        <dbReference type="Proteomes" id="UP001429580"/>
    </source>
</evidence>
<dbReference type="PANTHER" id="PTHR24567">
    <property type="entry name" value="CRP FAMILY TRANSCRIPTIONAL REGULATORY PROTEIN"/>
    <property type="match status" value="1"/>
</dbReference>
<dbReference type="InterPro" id="IPR000595">
    <property type="entry name" value="cNMP-bd_dom"/>
</dbReference>
<dbReference type="Proteomes" id="UP001429580">
    <property type="component" value="Unassembled WGS sequence"/>
</dbReference>
<dbReference type="PROSITE" id="PS50042">
    <property type="entry name" value="CNMP_BINDING_3"/>
    <property type="match status" value="1"/>
</dbReference>
<evidence type="ECO:0000256" key="3">
    <source>
        <dbReference type="ARBA" id="ARBA00023163"/>
    </source>
</evidence>
<comment type="caution">
    <text evidence="6">The sequence shown here is derived from an EMBL/GenBank/DDBJ whole genome shotgun (WGS) entry which is preliminary data.</text>
</comment>
<sequence length="279" mass="29926">MSSIAPSPHSMPSGPPALIGALPLPPLHAIPDGHAPAPLARGITLADGRGLFSVATEFQNLGAAAEAALAASFILRVFAPHDVIYLQDDDADNLYFIRSGYVRLSYLMEDGSAVLCGILPPGESFGELGILEGGTHCEMASAVGDVTAAAVPLHQFRSLRERFPAIDAAVAHVVARRYRSYVELTRMLSLRTLAARLAQTLLRLADGLGTRVKAGDRMYPCIGPAVTQTDLGLMARGARSNVNRALKAWERDRWIAIRDRSIIVLDRARLESLALQEGL</sequence>
<dbReference type="Pfam" id="PF13545">
    <property type="entry name" value="HTH_Crp_2"/>
    <property type="match status" value="1"/>
</dbReference>
<dbReference type="EMBL" id="JAASQI010000008">
    <property type="protein sequence ID" value="NIJ59413.1"/>
    <property type="molecule type" value="Genomic_DNA"/>
</dbReference>
<keyword evidence="3" id="KW-0804">Transcription</keyword>
<dbReference type="SMART" id="SM00100">
    <property type="entry name" value="cNMP"/>
    <property type="match status" value="1"/>
</dbReference>
<dbReference type="InterPro" id="IPR036390">
    <property type="entry name" value="WH_DNA-bd_sf"/>
</dbReference>